<keyword evidence="2" id="KW-1185">Reference proteome</keyword>
<protein>
    <submittedName>
        <fullName evidence="1">Superoxide dismutase</fullName>
    </submittedName>
</protein>
<accession>A0ACB7PQI2</accession>
<evidence type="ECO:0000313" key="1">
    <source>
        <dbReference type="EMBL" id="KAH6650537.1"/>
    </source>
</evidence>
<reference evidence="1 2" key="1">
    <citation type="journal article" date="2021" name="Nat. Commun.">
        <title>Genetic determinants of endophytism in the Arabidopsis root mycobiome.</title>
        <authorList>
            <person name="Mesny F."/>
            <person name="Miyauchi S."/>
            <person name="Thiergart T."/>
            <person name="Pickel B."/>
            <person name="Atanasova L."/>
            <person name="Karlsson M."/>
            <person name="Huettel B."/>
            <person name="Barry K.W."/>
            <person name="Haridas S."/>
            <person name="Chen C."/>
            <person name="Bauer D."/>
            <person name="Andreopoulos W."/>
            <person name="Pangilinan J."/>
            <person name="LaButti K."/>
            <person name="Riley R."/>
            <person name="Lipzen A."/>
            <person name="Clum A."/>
            <person name="Drula E."/>
            <person name="Henrissat B."/>
            <person name="Kohler A."/>
            <person name="Grigoriev I.V."/>
            <person name="Martin F.M."/>
            <person name="Hacquard S."/>
        </authorList>
    </citation>
    <scope>NUCLEOTIDE SEQUENCE [LARGE SCALE GENOMIC DNA]</scope>
    <source>
        <strain evidence="1 2">MPI-SDFR-AT-0079</strain>
    </source>
</reference>
<dbReference type="Proteomes" id="UP000724584">
    <property type="component" value="Unassembled WGS sequence"/>
</dbReference>
<evidence type="ECO:0000313" key="2">
    <source>
        <dbReference type="Proteomes" id="UP000724584"/>
    </source>
</evidence>
<name>A0ACB7PQI2_9PEZI</name>
<organism evidence="1 2">
    <name type="scientific">Chaetomium tenue</name>
    <dbReference type="NCBI Taxonomy" id="1854479"/>
    <lineage>
        <taxon>Eukaryota</taxon>
        <taxon>Fungi</taxon>
        <taxon>Dikarya</taxon>
        <taxon>Ascomycota</taxon>
        <taxon>Pezizomycotina</taxon>
        <taxon>Sordariomycetes</taxon>
        <taxon>Sordariomycetidae</taxon>
        <taxon>Sordariales</taxon>
        <taxon>Chaetomiaceae</taxon>
        <taxon>Chaetomium</taxon>
    </lineage>
</organism>
<proteinExistence type="predicted"/>
<dbReference type="EMBL" id="JAGIZQ010000001">
    <property type="protein sequence ID" value="KAH6650537.1"/>
    <property type="molecule type" value="Genomic_DNA"/>
</dbReference>
<comment type="caution">
    <text evidence="1">The sequence shown here is derived from an EMBL/GenBank/DDBJ whole genome shotgun (WGS) entry which is preliminary data.</text>
</comment>
<gene>
    <name evidence="1" type="ORF">F5144DRAFT_556460</name>
</gene>
<sequence>MRIGSQIIGHINMQLISLFALLGTAAVAVGQVTGPNVTTGALGDAKEVRNNPVIGETWVSTFKSDAVKGTVKAVAHTVGINYTLDVTGLVADKGPYKYHIHVRATPESGNCTETGGHLDSYVRGDTPPCESTMPQTCEVGDLSGKYGTVAGPAVKKHFNDKYTALNPIQLGYIGDRSIVFHDNTGARIACATLKKVEKHDDTCH</sequence>